<evidence type="ECO:0000256" key="1">
    <source>
        <dbReference type="SAM" id="SignalP"/>
    </source>
</evidence>
<reference evidence="3 4" key="1">
    <citation type="submission" date="2019-10" db="EMBL/GenBank/DDBJ databases">
        <title>Description of Paenibacillus humi sp. nov.</title>
        <authorList>
            <person name="Carlier A."/>
            <person name="Qi S."/>
        </authorList>
    </citation>
    <scope>NUCLEOTIDE SEQUENCE [LARGE SCALE GENOMIC DNA]</scope>
    <source>
        <strain evidence="3 4">LMG 31461</strain>
    </source>
</reference>
<proteinExistence type="predicted"/>
<dbReference type="Gene3D" id="3.30.457.10">
    <property type="entry name" value="Copper amine oxidase-like, N-terminal domain"/>
    <property type="match status" value="1"/>
</dbReference>
<feature type="chain" id="PRO_5045932556" description="Copper amine oxidase-like N-terminal domain-containing protein" evidence="1">
    <location>
        <begin position="39"/>
        <end position="171"/>
    </location>
</feature>
<protein>
    <recommendedName>
        <fullName evidence="2">Copper amine oxidase-like N-terminal domain-containing protein</fullName>
    </recommendedName>
</protein>
<keyword evidence="4" id="KW-1185">Reference proteome</keyword>
<name>A0ABX1X528_9BACL</name>
<accession>A0ABX1X528</accession>
<dbReference type="Pfam" id="PF07833">
    <property type="entry name" value="Cu_amine_oxidN1"/>
    <property type="match status" value="1"/>
</dbReference>
<organism evidence="3 4">
    <name type="scientific">Paenibacillus plantarum</name>
    <dbReference type="NCBI Taxonomy" id="2654975"/>
    <lineage>
        <taxon>Bacteria</taxon>
        <taxon>Bacillati</taxon>
        <taxon>Bacillota</taxon>
        <taxon>Bacilli</taxon>
        <taxon>Bacillales</taxon>
        <taxon>Paenibacillaceae</taxon>
        <taxon>Paenibacillus</taxon>
    </lineage>
</organism>
<dbReference type="SUPFAM" id="SSF55383">
    <property type="entry name" value="Copper amine oxidase, domain N"/>
    <property type="match status" value="2"/>
</dbReference>
<comment type="caution">
    <text evidence="3">The sequence shown here is derived from an EMBL/GenBank/DDBJ whole genome shotgun (WGS) entry which is preliminary data.</text>
</comment>
<dbReference type="InterPro" id="IPR036582">
    <property type="entry name" value="Mao_N_sf"/>
</dbReference>
<feature type="signal peptide" evidence="1">
    <location>
        <begin position="1"/>
        <end position="38"/>
    </location>
</feature>
<evidence type="ECO:0000313" key="3">
    <source>
        <dbReference type="EMBL" id="NOU63510.1"/>
    </source>
</evidence>
<gene>
    <name evidence="3" type="ORF">GC096_05545</name>
</gene>
<evidence type="ECO:0000313" key="4">
    <source>
        <dbReference type="Proteomes" id="UP000653578"/>
    </source>
</evidence>
<evidence type="ECO:0000259" key="2">
    <source>
        <dbReference type="Pfam" id="PF07833"/>
    </source>
</evidence>
<feature type="domain" description="Copper amine oxidase-like N-terminal" evidence="2">
    <location>
        <begin position="51"/>
        <end position="99"/>
    </location>
</feature>
<dbReference type="InterPro" id="IPR012854">
    <property type="entry name" value="Cu_amine_oxidase-like_N"/>
</dbReference>
<sequence>MRGMNAMNPKMNVRLSWRKAMIVGVAACTLALPTFASAEEMMAKSYDYTGIQKMMKDGTELVPLRQVAESLGFKVTWQDATHMIVLAKMGDKGMMEDKSKMGDKGMMEDKNKMDDKGMMEDKMMKGHTFSIQIDSKTIIVDGMEGMLMYTPMLIDSMTYVPKSFVEMYLLK</sequence>
<dbReference type="EMBL" id="WHNY01000016">
    <property type="protein sequence ID" value="NOU63510.1"/>
    <property type="molecule type" value="Genomic_DNA"/>
</dbReference>
<keyword evidence="1" id="KW-0732">Signal</keyword>
<dbReference type="Proteomes" id="UP000653578">
    <property type="component" value="Unassembled WGS sequence"/>
</dbReference>